<organism evidence="2 3">
    <name type="scientific">Halobacillus seohaensis</name>
    <dbReference type="NCBI Taxonomy" id="447421"/>
    <lineage>
        <taxon>Bacteria</taxon>
        <taxon>Bacillati</taxon>
        <taxon>Bacillota</taxon>
        <taxon>Bacilli</taxon>
        <taxon>Bacillales</taxon>
        <taxon>Bacillaceae</taxon>
        <taxon>Halobacillus</taxon>
    </lineage>
</organism>
<keyword evidence="1" id="KW-1133">Transmembrane helix</keyword>
<keyword evidence="1" id="KW-0472">Membrane</keyword>
<sequence>MKYPSFYRSSYYYPTSFLVQVAKRNKTSYNEHRSKFYMQESIHLIIFSTLILISFVLYIYYKVMVVKTKDPLLQEHMNSKARIFLGIFIFFFGINQYLFYETRLSLFIGIIFIILGAFQFRLGIKSKKHYQNEYKKHRQ</sequence>
<name>A0ABW2EKI6_9BACI</name>
<dbReference type="Pfam" id="PF14007">
    <property type="entry name" value="YtpI"/>
    <property type="match status" value="1"/>
</dbReference>
<dbReference type="EMBL" id="JBHSZV010000014">
    <property type="protein sequence ID" value="MFC7061539.1"/>
    <property type="molecule type" value="Genomic_DNA"/>
</dbReference>
<evidence type="ECO:0000313" key="3">
    <source>
        <dbReference type="Proteomes" id="UP001596410"/>
    </source>
</evidence>
<evidence type="ECO:0000313" key="2">
    <source>
        <dbReference type="EMBL" id="MFC7061539.1"/>
    </source>
</evidence>
<feature type="transmembrane region" description="Helical" evidence="1">
    <location>
        <begin position="106"/>
        <end position="124"/>
    </location>
</feature>
<proteinExistence type="predicted"/>
<feature type="transmembrane region" description="Helical" evidence="1">
    <location>
        <begin position="42"/>
        <end position="61"/>
    </location>
</feature>
<protein>
    <submittedName>
        <fullName evidence="2">YtpI family protein</fullName>
    </submittedName>
</protein>
<reference evidence="3" key="1">
    <citation type="journal article" date="2019" name="Int. J. Syst. Evol. Microbiol.">
        <title>The Global Catalogue of Microorganisms (GCM) 10K type strain sequencing project: providing services to taxonomists for standard genome sequencing and annotation.</title>
        <authorList>
            <consortium name="The Broad Institute Genomics Platform"/>
            <consortium name="The Broad Institute Genome Sequencing Center for Infectious Disease"/>
            <person name="Wu L."/>
            <person name="Ma J."/>
        </authorList>
    </citation>
    <scope>NUCLEOTIDE SEQUENCE [LARGE SCALE GENOMIC DNA]</scope>
    <source>
        <strain evidence="3">CGMCC 4.1621</strain>
    </source>
</reference>
<feature type="transmembrane region" description="Helical" evidence="1">
    <location>
        <begin position="81"/>
        <end position="100"/>
    </location>
</feature>
<evidence type="ECO:0000256" key="1">
    <source>
        <dbReference type="SAM" id="Phobius"/>
    </source>
</evidence>
<dbReference type="RefSeq" id="WP_390217001.1">
    <property type="nucleotide sequence ID" value="NZ_JBHSZV010000014.1"/>
</dbReference>
<comment type="caution">
    <text evidence="2">The sequence shown here is derived from an EMBL/GenBank/DDBJ whole genome shotgun (WGS) entry which is preliminary data.</text>
</comment>
<dbReference type="InterPro" id="IPR025618">
    <property type="entry name" value="YtpI"/>
</dbReference>
<gene>
    <name evidence="2" type="ORF">ACFQIC_06650</name>
</gene>
<keyword evidence="3" id="KW-1185">Reference proteome</keyword>
<accession>A0ABW2EKI6</accession>
<dbReference type="Proteomes" id="UP001596410">
    <property type="component" value="Unassembled WGS sequence"/>
</dbReference>
<keyword evidence="1" id="KW-0812">Transmembrane</keyword>